<evidence type="ECO:0000256" key="4">
    <source>
        <dbReference type="ARBA" id="ARBA00022605"/>
    </source>
</evidence>
<feature type="binding site" evidence="9 10">
    <location>
        <position position="226"/>
    </location>
    <ligand>
        <name>Mg(2+)</name>
        <dbReference type="ChEBI" id="CHEBI:18420"/>
        <label>2</label>
    </ligand>
</feature>
<evidence type="ECO:0000256" key="7">
    <source>
        <dbReference type="ARBA" id="ARBA00023002"/>
    </source>
</evidence>
<organism evidence="13 14">
    <name type="scientific">Alicyclobacillus fastidiosus</name>
    <dbReference type="NCBI Taxonomy" id="392011"/>
    <lineage>
        <taxon>Bacteria</taxon>
        <taxon>Bacillati</taxon>
        <taxon>Bacillota</taxon>
        <taxon>Bacilli</taxon>
        <taxon>Bacillales</taxon>
        <taxon>Alicyclobacillaceae</taxon>
        <taxon>Alicyclobacillus</taxon>
    </lineage>
</organism>
<dbReference type="PROSITE" id="PS51850">
    <property type="entry name" value="KARI_N"/>
    <property type="match status" value="1"/>
</dbReference>
<dbReference type="Gene3D" id="3.40.50.720">
    <property type="entry name" value="NAD(P)-binding Rossmann-like Domain"/>
    <property type="match status" value="1"/>
</dbReference>
<dbReference type="PROSITE" id="PS51851">
    <property type="entry name" value="KARI_C"/>
    <property type="match status" value="1"/>
</dbReference>
<keyword evidence="4 9" id="KW-0028">Amino-acid biosynthesis</keyword>
<feature type="binding site" evidence="9">
    <location>
        <position position="52"/>
    </location>
    <ligand>
        <name>NADP(+)</name>
        <dbReference type="ChEBI" id="CHEBI:58349"/>
    </ligand>
</feature>
<comment type="pathway">
    <text evidence="2 9">Amino-acid biosynthesis; L-isoleucine biosynthesis; L-isoleucine from 2-oxobutanoate: step 2/4.</text>
</comment>
<gene>
    <name evidence="9 13" type="primary">ilvC</name>
    <name evidence="13" type="ORF">KKP3000_001334</name>
</gene>
<protein>
    <recommendedName>
        <fullName evidence="9">Ketol-acid reductoisomerase (NADP(+))</fullName>
        <shortName evidence="9">KARI</shortName>
        <ecNumber evidence="9">1.1.1.86</ecNumber>
    </recommendedName>
    <alternativeName>
        <fullName evidence="9">Acetohydroxy-acid isomeroreductase</fullName>
        <shortName evidence="9">AHIR</shortName>
    </alternativeName>
    <alternativeName>
        <fullName evidence="9">Alpha-keto-beta-hydroxylacyl reductoisomerase</fullName>
    </alternativeName>
</protein>
<dbReference type="InterPro" id="IPR000506">
    <property type="entry name" value="KARI_C"/>
</dbReference>
<comment type="catalytic activity">
    <reaction evidence="9">
        <text>(2R,3R)-2,3-dihydroxy-3-methylpentanoate + NADP(+) = (S)-2-ethyl-2-hydroxy-3-oxobutanoate + NADPH + H(+)</text>
        <dbReference type="Rhea" id="RHEA:13493"/>
        <dbReference type="ChEBI" id="CHEBI:15378"/>
        <dbReference type="ChEBI" id="CHEBI:49256"/>
        <dbReference type="ChEBI" id="CHEBI:49258"/>
        <dbReference type="ChEBI" id="CHEBI:57783"/>
        <dbReference type="ChEBI" id="CHEBI:58349"/>
        <dbReference type="EC" id="1.1.1.86"/>
    </reaction>
</comment>
<keyword evidence="14" id="KW-1185">Reference proteome</keyword>
<keyword evidence="5 9" id="KW-0479">Metal-binding</keyword>
<dbReference type="EC" id="1.1.1.86" evidence="9"/>
<evidence type="ECO:0000256" key="1">
    <source>
        <dbReference type="ARBA" id="ARBA00004864"/>
    </source>
</evidence>
<evidence type="ECO:0000256" key="6">
    <source>
        <dbReference type="ARBA" id="ARBA00022842"/>
    </source>
</evidence>
<feature type="domain" description="KARI C-terminal knotted" evidence="12">
    <location>
        <begin position="182"/>
        <end position="327"/>
    </location>
</feature>
<evidence type="ECO:0000256" key="8">
    <source>
        <dbReference type="ARBA" id="ARBA00023304"/>
    </source>
</evidence>
<sequence length="347" mass="37950">MAKIFYDADISVQALADKTIAILGYGSQGHAHAQNLRDSGFDVVVGLRPGSSWERAEADGFRVYPVGEAVEQADVIMILLPDERQVGVYQQEVKPYLNSGKALAFAHGFNIHFSQIQPPSDVDVFMVAPKGPGHLVRRVYEAGGGVPSLIAVEQDASGQAEALALAYARGIGAGRAGVLKTSFREETESDLFGEQAVLCGGVSALIKAGFETLIEAGYQPEVAYFECLHEMKLIVDLIYEGGLEYMRYSISDTAQWGDFVTGPRIVTEETKAEMKRVLEDIQSGEFAKSWILENQANRPMFNAINRREGEHPVEVVGRELRAMMPFIQTKSKQTQPEVVHGAKAGRV</sequence>
<dbReference type="GO" id="GO:0004455">
    <property type="term" value="F:ketol-acid reductoisomerase activity"/>
    <property type="evidence" value="ECO:0007669"/>
    <property type="project" value="UniProtKB-EC"/>
</dbReference>
<feature type="binding site" evidence="9 10">
    <location>
        <position position="194"/>
    </location>
    <ligand>
        <name>Mg(2+)</name>
        <dbReference type="ChEBI" id="CHEBI:18420"/>
        <label>1</label>
    </ligand>
</feature>
<evidence type="ECO:0000259" key="12">
    <source>
        <dbReference type="PROSITE" id="PS51851"/>
    </source>
</evidence>
<dbReference type="HAMAP" id="MF_00435">
    <property type="entry name" value="IlvC"/>
    <property type="match status" value="1"/>
</dbReference>
<comment type="catalytic activity">
    <reaction evidence="9">
        <text>(2R)-2,3-dihydroxy-3-methylbutanoate + NADP(+) = (2S)-2-acetolactate + NADPH + H(+)</text>
        <dbReference type="Rhea" id="RHEA:22068"/>
        <dbReference type="ChEBI" id="CHEBI:15378"/>
        <dbReference type="ChEBI" id="CHEBI:49072"/>
        <dbReference type="ChEBI" id="CHEBI:57783"/>
        <dbReference type="ChEBI" id="CHEBI:58349"/>
        <dbReference type="ChEBI" id="CHEBI:58476"/>
        <dbReference type="EC" id="1.1.1.86"/>
    </reaction>
</comment>
<dbReference type="Gene3D" id="6.10.240.10">
    <property type="match status" value="1"/>
</dbReference>
<evidence type="ECO:0000256" key="2">
    <source>
        <dbReference type="ARBA" id="ARBA00004885"/>
    </source>
</evidence>
<dbReference type="SUPFAM" id="SSF51735">
    <property type="entry name" value="NAD(P)-binding Rossmann-fold domains"/>
    <property type="match status" value="1"/>
</dbReference>
<proteinExistence type="inferred from homology"/>
<dbReference type="Proteomes" id="UP001579974">
    <property type="component" value="Unassembled WGS sequence"/>
</dbReference>
<dbReference type="InterPro" id="IPR008927">
    <property type="entry name" value="6-PGluconate_DH-like_C_sf"/>
</dbReference>
<feature type="active site" evidence="9">
    <location>
        <position position="107"/>
    </location>
</feature>
<dbReference type="RefSeq" id="WP_275475727.1">
    <property type="nucleotide sequence ID" value="NZ_CP162940.1"/>
</dbReference>
<comment type="similarity">
    <text evidence="3 9 10">Belongs to the ketol-acid reductoisomerase family.</text>
</comment>
<feature type="binding site" evidence="9">
    <location>
        <position position="133"/>
    </location>
    <ligand>
        <name>NADP(+)</name>
        <dbReference type="ChEBI" id="CHEBI:58349"/>
    </ligand>
</feature>
<comment type="function">
    <text evidence="9">Involved in the biosynthesis of branched-chain amino acids (BCAA). Catalyzes an alkyl-migration followed by a ketol-acid reduction of (S)-2-acetolactate (S2AL) to yield (R)-2,3-dihydroxy-isovalerate. In the isomerase reaction, S2AL is rearranged via a Mg-dependent methyl migration to produce 3-hydroxy-3-methyl-2-ketobutyrate (HMKB). In the reductase reaction, this 2-ketoacid undergoes a metal-dependent reduction by NADPH to yield (R)-2,3-dihydroxy-isovalerate.</text>
</comment>
<feature type="binding site" evidence="9 10">
    <location>
        <position position="190"/>
    </location>
    <ligand>
        <name>Mg(2+)</name>
        <dbReference type="ChEBI" id="CHEBI:18420"/>
        <label>2</label>
    </ligand>
</feature>
<feature type="binding site" evidence="9 10">
    <location>
        <position position="251"/>
    </location>
    <ligand>
        <name>substrate</name>
    </ligand>
</feature>
<dbReference type="PANTHER" id="PTHR21371:SF1">
    <property type="entry name" value="KETOL-ACID REDUCTOISOMERASE, MITOCHONDRIAL"/>
    <property type="match status" value="1"/>
</dbReference>
<dbReference type="Pfam" id="PF07991">
    <property type="entry name" value="KARI_N"/>
    <property type="match status" value="1"/>
</dbReference>
<dbReference type="Pfam" id="PF01450">
    <property type="entry name" value="KARI_C"/>
    <property type="match status" value="1"/>
</dbReference>
<feature type="binding site" evidence="9">
    <location>
        <position position="48"/>
    </location>
    <ligand>
        <name>NADP(+)</name>
        <dbReference type="ChEBI" id="CHEBI:58349"/>
    </ligand>
</feature>
<evidence type="ECO:0000256" key="3">
    <source>
        <dbReference type="ARBA" id="ARBA00010318"/>
    </source>
</evidence>
<keyword evidence="9" id="KW-0521">NADP</keyword>
<feature type="binding site" evidence="9">
    <location>
        <begin position="25"/>
        <end position="28"/>
    </location>
    <ligand>
        <name>NADP(+)</name>
        <dbReference type="ChEBI" id="CHEBI:58349"/>
    </ligand>
</feature>
<comment type="caution">
    <text evidence="13">The sequence shown here is derived from an EMBL/GenBank/DDBJ whole genome shotgun (WGS) entry which is preliminary data.</text>
</comment>
<accession>A0ABV5A9C8</accession>
<name>A0ABV5A9C8_9BACL</name>
<comment type="pathway">
    <text evidence="1 9">Amino-acid biosynthesis; L-valine biosynthesis; L-valine from pyruvate: step 2/4.</text>
</comment>
<dbReference type="InterPro" id="IPR013116">
    <property type="entry name" value="KARI_N"/>
</dbReference>
<dbReference type="InterPro" id="IPR014359">
    <property type="entry name" value="KARI_prok"/>
</dbReference>
<keyword evidence="7 9" id="KW-0560">Oxidoreductase</keyword>
<evidence type="ECO:0000259" key="11">
    <source>
        <dbReference type="PROSITE" id="PS51850"/>
    </source>
</evidence>
<dbReference type="InterPro" id="IPR036291">
    <property type="entry name" value="NAD(P)-bd_dom_sf"/>
</dbReference>
<evidence type="ECO:0000256" key="10">
    <source>
        <dbReference type="PROSITE-ProRule" id="PRU01198"/>
    </source>
</evidence>
<dbReference type="InterPro" id="IPR013023">
    <property type="entry name" value="KARI"/>
</dbReference>
<reference evidence="13 14" key="1">
    <citation type="journal article" date="2024" name="Int. J. Mol. Sci.">
        <title>Exploration of Alicyclobacillus spp. Genome in Search of Antibiotic Resistance.</title>
        <authorList>
            <person name="Bucka-Kolendo J."/>
            <person name="Kiousi D.E."/>
            <person name="Dekowska A."/>
            <person name="Mikolajczuk-Szczyrba A."/>
            <person name="Karadedos D.M."/>
            <person name="Michael P."/>
            <person name="Galanis A."/>
            <person name="Sokolowska B."/>
        </authorList>
    </citation>
    <scope>NUCLEOTIDE SEQUENCE [LARGE SCALE GENOMIC DNA]</scope>
    <source>
        <strain evidence="13 14">KKP 3000</strain>
    </source>
</reference>
<dbReference type="NCBIfam" id="NF009940">
    <property type="entry name" value="PRK13403.1"/>
    <property type="match status" value="1"/>
</dbReference>
<feature type="binding site" evidence="9 10">
    <location>
        <position position="190"/>
    </location>
    <ligand>
        <name>Mg(2+)</name>
        <dbReference type="ChEBI" id="CHEBI:18420"/>
        <label>1</label>
    </ligand>
</feature>
<dbReference type="NCBIfam" id="TIGR00465">
    <property type="entry name" value="ilvC"/>
    <property type="match status" value="1"/>
</dbReference>
<dbReference type="EMBL" id="JBDXSU010000001">
    <property type="protein sequence ID" value="MFB5188899.1"/>
    <property type="molecule type" value="Genomic_DNA"/>
</dbReference>
<evidence type="ECO:0000313" key="14">
    <source>
        <dbReference type="Proteomes" id="UP001579974"/>
    </source>
</evidence>
<comment type="cofactor">
    <cofactor evidence="9">
        <name>Mg(2+)</name>
        <dbReference type="ChEBI" id="CHEBI:18420"/>
    </cofactor>
    <text evidence="9">Binds 2 magnesium ions per subunit.</text>
</comment>
<dbReference type="SUPFAM" id="SSF48179">
    <property type="entry name" value="6-phosphogluconate dehydrogenase C-terminal domain-like"/>
    <property type="match status" value="1"/>
</dbReference>
<feature type="domain" description="KARI N-terminal Rossmann" evidence="11">
    <location>
        <begin position="2"/>
        <end position="181"/>
    </location>
</feature>
<comment type="caution">
    <text evidence="9">Lacks conserved residue(s) required for the propagation of feature annotation.</text>
</comment>
<evidence type="ECO:0000313" key="13">
    <source>
        <dbReference type="EMBL" id="MFB5188899.1"/>
    </source>
</evidence>
<dbReference type="NCBIfam" id="NF004017">
    <property type="entry name" value="PRK05479.1"/>
    <property type="match status" value="1"/>
</dbReference>
<evidence type="ECO:0000256" key="9">
    <source>
        <dbReference type="HAMAP-Rule" id="MF_00435"/>
    </source>
</evidence>
<keyword evidence="6 9" id="KW-0460">Magnesium</keyword>
<evidence type="ECO:0000256" key="5">
    <source>
        <dbReference type="ARBA" id="ARBA00022723"/>
    </source>
</evidence>
<dbReference type="PANTHER" id="PTHR21371">
    <property type="entry name" value="KETOL-ACID REDUCTOISOMERASE, MITOCHONDRIAL"/>
    <property type="match status" value="1"/>
</dbReference>
<keyword evidence="8 9" id="KW-0100">Branched-chain amino acid biosynthesis</keyword>
<dbReference type="PIRSF" id="PIRSF000116">
    <property type="entry name" value="IlvC_gammaproteo"/>
    <property type="match status" value="1"/>
</dbReference>
<feature type="binding site" evidence="9 10">
    <location>
        <position position="230"/>
    </location>
    <ligand>
        <name>Mg(2+)</name>
        <dbReference type="ChEBI" id="CHEBI:18420"/>
        <label>2</label>
    </ligand>
</feature>